<feature type="compositionally biased region" description="Basic and acidic residues" evidence="1">
    <location>
        <begin position="90"/>
        <end position="115"/>
    </location>
</feature>
<keyword evidence="3" id="KW-1185">Reference proteome</keyword>
<dbReference type="GO" id="GO:0016020">
    <property type="term" value="C:membrane"/>
    <property type="evidence" value="ECO:0007669"/>
    <property type="project" value="TreeGrafter"/>
</dbReference>
<dbReference type="InterPro" id="IPR031248">
    <property type="entry name" value="RNF213"/>
</dbReference>
<dbReference type="GO" id="GO:0016887">
    <property type="term" value="F:ATP hydrolysis activity"/>
    <property type="evidence" value="ECO:0007669"/>
    <property type="project" value="InterPro"/>
</dbReference>
<dbReference type="PANTHER" id="PTHR22605">
    <property type="entry name" value="RZ-TYPE DOMAIN-CONTAINING PROTEIN"/>
    <property type="match status" value="1"/>
</dbReference>
<dbReference type="GO" id="GO:0006511">
    <property type="term" value="P:ubiquitin-dependent protein catabolic process"/>
    <property type="evidence" value="ECO:0007669"/>
    <property type="project" value="TreeGrafter"/>
</dbReference>
<gene>
    <name evidence="2" type="ORF">Q5P01_015814</name>
</gene>
<comment type="caution">
    <text evidence="2">The sequence shown here is derived from an EMBL/GenBank/DDBJ whole genome shotgun (WGS) entry which is preliminary data.</text>
</comment>
<evidence type="ECO:0000256" key="1">
    <source>
        <dbReference type="SAM" id="MobiDB-lite"/>
    </source>
</evidence>
<dbReference type="GO" id="GO:2000051">
    <property type="term" value="P:negative regulation of non-canonical Wnt signaling pathway"/>
    <property type="evidence" value="ECO:0007669"/>
    <property type="project" value="TreeGrafter"/>
</dbReference>
<feature type="compositionally biased region" description="Polar residues" evidence="1">
    <location>
        <begin position="248"/>
        <end position="272"/>
    </location>
</feature>
<name>A0AA88SF01_CHASR</name>
<dbReference type="Proteomes" id="UP001187415">
    <property type="component" value="Unassembled WGS sequence"/>
</dbReference>
<feature type="compositionally biased region" description="Polar residues" evidence="1">
    <location>
        <begin position="151"/>
        <end position="170"/>
    </location>
</feature>
<dbReference type="EMBL" id="JAUPFM010000012">
    <property type="protein sequence ID" value="KAK2835330.1"/>
    <property type="molecule type" value="Genomic_DNA"/>
</dbReference>
<feature type="compositionally biased region" description="Polar residues" evidence="1">
    <location>
        <begin position="180"/>
        <end position="191"/>
    </location>
</feature>
<feature type="region of interest" description="Disordered" evidence="1">
    <location>
        <begin position="243"/>
        <end position="298"/>
    </location>
</feature>
<feature type="compositionally biased region" description="Basic and acidic residues" evidence="1">
    <location>
        <begin position="275"/>
        <end position="295"/>
    </location>
</feature>
<sequence length="2176" mass="250008">MTSAACLHHQQEDSFILTLEEGEHRSSDTEPGKGDEEKRYIMFCSKCGTQVERLFKFCPECGFSLKVFTQNLTQDVATSTTVHSGTTERNPQEDQEHVPKDSTEEKEKTEHKIKGEPACFESKPATDSSTPQDPLDSIGIPATVETTLTASSLHQPSSNDNDFVTPQVKSTCEEEDRKSSTTSESNSQLNSEVAPGCVSMASPSPTLDEITVQPIEALSDISTENSTDVHHIPADNLSAVYPGLTPAKETSSTAPVSTEQTHQISDCVTKQPASGEDKDKKVNHDTDNVSGRPDDNENIEQHTLTIQMDRNEDQVTGDQSCFSDDKNTRKVEYSADPCPVTKEKAKSTEAVSIKIYEKTSAQLAIKQEQQPGRDVDVSRSSTPTYFSSQSEKKAGLEAANILEQPPVIPPLHNSSMSDFINVYFHAVTSKDPCLDPEKDIVFISSEALFGSWHSYKPMSFSRPLWDNRYLVEVQVQVPRIRIYEYIPYKYVVRRCSGNKFVDTFEEIYHKEGNGPINRCLTITSEALTHEGEWHQYDDVIHLEHDPWLWKFTKKFVRKERDQAGKEMLKIIFELLTTWNEQNVGNFFVQLDQFFSTYSYPMLHDGRARNWEINYGKEKVKPLLKTFLEENILMTSMTKGKPEPLLPPLHRGVVGLLVYNKYLKESMADKLSILCNLLCLPRMPQHHFISFWDEFVNPMAHNESVADAVEVLCNNARRNHIENWFLVIPLIHLLRGDSQPFEPLSPALNPNFDLWKDWREGDNFNKGSQATKRIGIIKAHAYLANIDRLLVYSWMSLLDVTDLLNFISNVPQVELLDILRCIQFKIKNRISSSDYKALKDLASRLNEKTHCSRSFNDKNGEYCLKTAVCILGSVCRHIKDPQYYNVPLSFLQLVCEISKAFGHNDSQSRQRIHEESVGETLFTMQEWRRSTFSNKLLHTLDCVQFPAPHELEVWKRLLSMSFSHEENTSFWKNTFLNDFEGKLKQEHPVDQIGLYTNQMEELSKSSPLLYTTMEKCAVEAVVGVCQDTSGRAISALFQRHDITKFGKLMSVVVLQSWPEDASGDVIFEYLVNSPMAKTVFQIAGVRLINKYSEEAQKQMDLASSTFRSVVEKFFSGEIQMKTLNQILQKEHEFVDLLKMDGLCDDARSKDDTKMTCLLRRRREEAESIHNEKELVKGLLEICQELPQHVKVDFQGLDRKLNQNIEMMNLNDFMKVYTLDGQDFPKNVEVTFFNLDDVTRQMASELHAIIDSSIFKTCWTNKVEELSKNQLDANDTEQLTANEEIYTLNMVYNKIFQSCYSRYKGLYDSLKTGKLLLEEVDSIFEVYKGKYGDLRKDLEIMCRVNPSDNAKWLPERIHQIQQYHELHLAMESANIVMDIRSILCPDGDFSDLEKLLQMNQADFKKNYLDCIDDNFINAKNILKDMTDDCKQCLQELSLRKNFVLWVKEAIKDISELKVFVDLASISAGENDMDVDRVSCFHDAVFGYSSVLYGLKKDSDFKTFTESLSELCKALKNDRNIQSKLADTARHLEWLKTVKESHGSVEFSSLFLATSINERGIYIIRAKNQKKLTVESSLMLQIQNGHDENMTCTFDDLKELQNKLMLVSRRREQNQSEVERFAEVFDSVQRLAKAFVNLYAAGNPLFRCWEAKVYCNIQSDPCISMEINVCSSLHCIQLYGNLIEQLTTLATKTELFLDDWQHFMDRQRSDHYYLNYFTAEQIFYLCSVVTPTNVNAEVEDKALMMLSFIKPNCTSSDFWSTWRRFQCQFQPCNMIDIYSQSIFVHQDISDMADQNAGLKELEELWNGYMKNNRIFFHDFLDIRSLGSLLKMMTMHGSQNENEWEQAELSETEDNSVRRVLPKGLLSNEPNLIICPHDDVLTSCICLYMTSDYEPLPSYDEVLLCTSSTSYEQVELFLRRCLTPGGIGQKIYTMLFADQLTYDVSCAMEKCYQELQSLFKHNYKLVIFCSSDREHAYIPTAFSQFKRDFVPQGPLERIENYLASHCTLPSNHKNTAFKGGYSVGIVSSRRAGLGKSLYVQRLYEKLEASVEQGAAFKKCIQLTEREIDDNKVLQSLYDTPKQNDVGVFHFDVTSSVQKGLNEFIFRLFFLRYVMDYDGQMWRCSDKHLYIIELLESSSYQPKPAPRSGQKEIFAFSDIFPKVYCRPPKEVMSLELKREKT</sequence>
<dbReference type="GO" id="GO:0005730">
    <property type="term" value="C:nucleolus"/>
    <property type="evidence" value="ECO:0007669"/>
    <property type="project" value="TreeGrafter"/>
</dbReference>
<dbReference type="PANTHER" id="PTHR22605:SF16">
    <property type="entry name" value="E3 UBIQUITIN-PROTEIN LIGASE RNF213"/>
    <property type="match status" value="1"/>
</dbReference>
<reference evidence="2" key="1">
    <citation type="submission" date="2023-07" db="EMBL/GenBank/DDBJ databases">
        <title>Chromosome-level Genome Assembly of Striped Snakehead (Channa striata).</title>
        <authorList>
            <person name="Liu H."/>
        </authorList>
    </citation>
    <scope>NUCLEOTIDE SEQUENCE</scope>
    <source>
        <strain evidence="2">Gz</strain>
        <tissue evidence="2">Muscle</tissue>
    </source>
</reference>
<protein>
    <submittedName>
        <fullName evidence="2">Uncharacterized protein</fullName>
    </submittedName>
</protein>
<dbReference type="GO" id="GO:0002040">
    <property type="term" value="P:sprouting angiogenesis"/>
    <property type="evidence" value="ECO:0007669"/>
    <property type="project" value="TreeGrafter"/>
</dbReference>
<evidence type="ECO:0000313" key="2">
    <source>
        <dbReference type="EMBL" id="KAK2835330.1"/>
    </source>
</evidence>
<organism evidence="2 3">
    <name type="scientific">Channa striata</name>
    <name type="common">Snakehead murrel</name>
    <name type="synonym">Ophicephalus striatus</name>
    <dbReference type="NCBI Taxonomy" id="64152"/>
    <lineage>
        <taxon>Eukaryota</taxon>
        <taxon>Metazoa</taxon>
        <taxon>Chordata</taxon>
        <taxon>Craniata</taxon>
        <taxon>Vertebrata</taxon>
        <taxon>Euteleostomi</taxon>
        <taxon>Actinopterygii</taxon>
        <taxon>Neopterygii</taxon>
        <taxon>Teleostei</taxon>
        <taxon>Neoteleostei</taxon>
        <taxon>Acanthomorphata</taxon>
        <taxon>Anabantaria</taxon>
        <taxon>Anabantiformes</taxon>
        <taxon>Channoidei</taxon>
        <taxon>Channidae</taxon>
        <taxon>Channa</taxon>
    </lineage>
</organism>
<dbReference type="GO" id="GO:0005829">
    <property type="term" value="C:cytosol"/>
    <property type="evidence" value="ECO:0007669"/>
    <property type="project" value="TreeGrafter"/>
</dbReference>
<feature type="compositionally biased region" description="Polar residues" evidence="1">
    <location>
        <begin position="378"/>
        <end position="389"/>
    </location>
</feature>
<feature type="region of interest" description="Disordered" evidence="1">
    <location>
        <begin position="151"/>
        <end position="208"/>
    </location>
</feature>
<feature type="region of interest" description="Disordered" evidence="1">
    <location>
        <begin position="79"/>
        <end position="139"/>
    </location>
</feature>
<feature type="region of interest" description="Disordered" evidence="1">
    <location>
        <begin position="369"/>
        <end position="389"/>
    </location>
</feature>
<proteinExistence type="predicted"/>
<dbReference type="GO" id="GO:0004842">
    <property type="term" value="F:ubiquitin-protein transferase activity"/>
    <property type="evidence" value="ECO:0007669"/>
    <property type="project" value="InterPro"/>
</dbReference>
<evidence type="ECO:0000313" key="3">
    <source>
        <dbReference type="Proteomes" id="UP001187415"/>
    </source>
</evidence>
<feature type="compositionally biased region" description="Polar residues" evidence="1">
    <location>
        <begin position="79"/>
        <end position="89"/>
    </location>
</feature>
<accession>A0AA88SF01</accession>